<dbReference type="STRING" id="71784.A0A1Y2AIG9"/>
<dbReference type="EMBL" id="MCFC01000094">
    <property type="protein sequence ID" value="ORY22383.1"/>
    <property type="molecule type" value="Genomic_DNA"/>
</dbReference>
<dbReference type="InParanoid" id="A0A1Y2AIG9"/>
<dbReference type="PROSITE" id="PS50172">
    <property type="entry name" value="BRCT"/>
    <property type="match status" value="2"/>
</dbReference>
<dbReference type="Gene3D" id="3.40.50.10190">
    <property type="entry name" value="BRCT domain"/>
    <property type="match status" value="2"/>
</dbReference>
<dbReference type="InterPro" id="IPR001357">
    <property type="entry name" value="BRCT_dom"/>
</dbReference>
<reference evidence="3 4" key="1">
    <citation type="submission" date="2016-07" db="EMBL/GenBank/DDBJ databases">
        <title>Pervasive Adenine N6-methylation of Active Genes in Fungi.</title>
        <authorList>
            <consortium name="DOE Joint Genome Institute"/>
            <person name="Mondo S.J."/>
            <person name="Dannebaum R.O."/>
            <person name="Kuo R.C."/>
            <person name="Labutti K."/>
            <person name="Haridas S."/>
            <person name="Kuo A."/>
            <person name="Salamov A."/>
            <person name="Ahrendt S.R."/>
            <person name="Lipzen A."/>
            <person name="Sullivan W."/>
            <person name="Andreopoulos W.B."/>
            <person name="Clum A."/>
            <person name="Lindquist E."/>
            <person name="Daum C."/>
            <person name="Ramamoorthy G.K."/>
            <person name="Gryganskyi A."/>
            <person name="Culley D."/>
            <person name="Magnuson J.K."/>
            <person name="James T.Y."/>
            <person name="O'Malley M.A."/>
            <person name="Stajich J.E."/>
            <person name="Spatafora J.W."/>
            <person name="Visel A."/>
            <person name="Grigoriev I.V."/>
        </authorList>
    </citation>
    <scope>NUCLEOTIDE SEQUENCE [LARGE SCALE GENOMIC DNA]</scope>
    <source>
        <strain evidence="3 4">68-887.2</strain>
    </source>
</reference>
<feature type="region of interest" description="Disordered" evidence="1">
    <location>
        <begin position="193"/>
        <end position="224"/>
    </location>
</feature>
<feature type="domain" description="BRCT" evidence="2">
    <location>
        <begin position="481"/>
        <end position="555"/>
    </location>
</feature>
<gene>
    <name evidence="3" type="ORF">BCR39DRAFT_562347</name>
</gene>
<dbReference type="SUPFAM" id="SSF52113">
    <property type="entry name" value="BRCT domain"/>
    <property type="match status" value="2"/>
</dbReference>
<feature type="compositionally biased region" description="Pro residues" evidence="1">
    <location>
        <begin position="382"/>
        <end position="392"/>
    </location>
</feature>
<evidence type="ECO:0000313" key="3">
    <source>
        <dbReference type="EMBL" id="ORY22383.1"/>
    </source>
</evidence>
<accession>A0A1Y2AIG9</accession>
<keyword evidence="4" id="KW-1185">Reference proteome</keyword>
<dbReference type="CDD" id="cd00027">
    <property type="entry name" value="BRCT"/>
    <property type="match status" value="1"/>
</dbReference>
<protein>
    <recommendedName>
        <fullName evidence="2">BRCT domain-containing protein</fullName>
    </recommendedName>
</protein>
<evidence type="ECO:0000313" key="4">
    <source>
        <dbReference type="Proteomes" id="UP000193986"/>
    </source>
</evidence>
<dbReference type="InterPro" id="IPR036420">
    <property type="entry name" value="BRCT_dom_sf"/>
</dbReference>
<evidence type="ECO:0000259" key="2">
    <source>
        <dbReference type="PROSITE" id="PS50172"/>
    </source>
</evidence>
<organism evidence="3 4">
    <name type="scientific">Naematelia encephala</name>
    <dbReference type="NCBI Taxonomy" id="71784"/>
    <lineage>
        <taxon>Eukaryota</taxon>
        <taxon>Fungi</taxon>
        <taxon>Dikarya</taxon>
        <taxon>Basidiomycota</taxon>
        <taxon>Agaricomycotina</taxon>
        <taxon>Tremellomycetes</taxon>
        <taxon>Tremellales</taxon>
        <taxon>Naemateliaceae</taxon>
        <taxon>Naematelia</taxon>
    </lineage>
</organism>
<feature type="region of interest" description="Disordered" evidence="1">
    <location>
        <begin position="580"/>
        <end position="600"/>
    </location>
</feature>
<sequence>MKSEMFSGFGFYIETIPGSTNVNTLFKLMALIKDLGGKTFRDPLHRGTTHIVVKMPSTTPRNYVHRVDRRRILSVDEWKEKDPTSWRMDELVHHFSRLVGAGQVPFPGKVVVRSEWIEECAKGKTGLKFKDSYGGWEVRGSVDPRCYTTQLPVEMSPAEVPLLFRLEPRLDGTRERRSSPVNLPLKRKLSTLISYTPRERTMSPAKRHNEAYSPRSRSPPSRARRLSALPDGLQLVRPISPEPEENQDQATIEQEFRPPTPPLLETTQCSSSIEVLDANQDAPFIPVTDTKQRSPSVHRVVTPLSEDPRLPSPSVLQMQDPLPQSRYLPVVPITQPSLIATESAVLKPSCEVVPGNTSPPSLYNNFYLTKPPLVKSENTSPSPGPSSRPITPPLAEISGSHTTTLLFEGEQASLSPSRQVSGSPLEDSTMSARIYEDNDPTGMSIDHIPPSREVSRRVFETSHGVPLSFHIPESGTGERILRIAIERIGGGVLAPLEAATYIILPISSTERPIDRNHIRLLEIIQNQPWHIVVSTDWVEYCLQEEQLIDARPFRIGIWDDVVASNDISFGGQNGDITRRYHSTGALDDMPPTPDSGAWRT</sequence>
<evidence type="ECO:0000256" key="1">
    <source>
        <dbReference type="SAM" id="MobiDB-lite"/>
    </source>
</evidence>
<feature type="compositionally biased region" description="Low complexity" evidence="1">
    <location>
        <begin position="213"/>
        <end position="224"/>
    </location>
</feature>
<dbReference type="AlphaFoldDB" id="A0A1Y2AIG9"/>
<feature type="region of interest" description="Disordered" evidence="1">
    <location>
        <begin position="374"/>
        <end position="397"/>
    </location>
</feature>
<feature type="domain" description="BRCT" evidence="2">
    <location>
        <begin position="1"/>
        <end position="134"/>
    </location>
</feature>
<feature type="region of interest" description="Disordered" evidence="1">
    <location>
        <begin position="236"/>
        <end position="261"/>
    </location>
</feature>
<dbReference type="OrthoDB" id="2597023at2759"/>
<name>A0A1Y2AIG9_9TREE</name>
<comment type="caution">
    <text evidence="3">The sequence shown here is derived from an EMBL/GenBank/DDBJ whole genome shotgun (WGS) entry which is preliminary data.</text>
</comment>
<dbReference type="Proteomes" id="UP000193986">
    <property type="component" value="Unassembled WGS sequence"/>
</dbReference>
<proteinExistence type="predicted"/>